<evidence type="ECO:0000256" key="1">
    <source>
        <dbReference type="SAM" id="MobiDB-lite"/>
    </source>
</evidence>
<comment type="caution">
    <text evidence="2">The sequence shown here is derived from an EMBL/GenBank/DDBJ whole genome shotgun (WGS) entry which is preliminary data.</text>
</comment>
<dbReference type="RefSeq" id="WP_269596853.1">
    <property type="nucleotide sequence ID" value="NZ_JAWLKE010000013.1"/>
</dbReference>
<accession>A0ABU4B5M7</accession>
<evidence type="ECO:0008006" key="4">
    <source>
        <dbReference type="Google" id="ProtNLM"/>
    </source>
</evidence>
<dbReference type="Proteomes" id="UP001185899">
    <property type="component" value="Unassembled WGS sequence"/>
</dbReference>
<evidence type="ECO:0000313" key="3">
    <source>
        <dbReference type="Proteomes" id="UP001185899"/>
    </source>
</evidence>
<organism evidence="2 3">
    <name type="scientific">Rhodococcus cercidiphylli</name>
    <dbReference type="NCBI Taxonomy" id="489916"/>
    <lineage>
        <taxon>Bacteria</taxon>
        <taxon>Bacillati</taxon>
        <taxon>Actinomycetota</taxon>
        <taxon>Actinomycetes</taxon>
        <taxon>Mycobacteriales</taxon>
        <taxon>Nocardiaceae</taxon>
        <taxon>Rhodococcus</taxon>
    </lineage>
</organism>
<gene>
    <name evidence="2" type="ORF">R3P95_24575</name>
</gene>
<sequence>MSAPYNGLEVFAYQFDRFAYEHSWIGEQVGEFMLGPSGGGMLEYRHATVFALPEGGAHEVHGPILEWYMAHGGPYGALGYPISDERPTPTGFGRYSLFQRGALGWLPDTGAFVIGGRPEGDEVSPGPDAKAVALESGADASSAFA</sequence>
<dbReference type="EMBL" id="JAWLKE010000013">
    <property type="protein sequence ID" value="MDV6233736.1"/>
    <property type="molecule type" value="Genomic_DNA"/>
</dbReference>
<evidence type="ECO:0000313" key="2">
    <source>
        <dbReference type="EMBL" id="MDV6233736.1"/>
    </source>
</evidence>
<feature type="region of interest" description="Disordered" evidence="1">
    <location>
        <begin position="117"/>
        <end position="145"/>
    </location>
</feature>
<dbReference type="Pfam" id="PF08310">
    <property type="entry name" value="LGFP"/>
    <property type="match status" value="2"/>
</dbReference>
<dbReference type="InterPro" id="IPR013207">
    <property type="entry name" value="LGFP"/>
</dbReference>
<reference evidence="2 3" key="1">
    <citation type="submission" date="2023-10" db="EMBL/GenBank/DDBJ databases">
        <title>Development of a sustainable strategy for remediation of hydrocarbon-contaminated territories based on the waste exchange concept.</title>
        <authorList>
            <person name="Krivoruchko A."/>
        </authorList>
    </citation>
    <scope>NUCLEOTIDE SEQUENCE [LARGE SCALE GENOMIC DNA]</scope>
    <source>
        <strain evidence="2 3">IEGM 1322</strain>
    </source>
</reference>
<keyword evidence="3" id="KW-1185">Reference proteome</keyword>
<proteinExistence type="predicted"/>
<name>A0ABU4B5M7_9NOCA</name>
<protein>
    <recommendedName>
        <fullName evidence="4">LGFP repeat-containing protein</fullName>
    </recommendedName>
</protein>